<feature type="domain" description="YTH" evidence="6">
    <location>
        <begin position="442"/>
        <end position="579"/>
    </location>
</feature>
<evidence type="ECO:0000259" key="6">
    <source>
        <dbReference type="PROSITE" id="PS50882"/>
    </source>
</evidence>
<feature type="compositionally biased region" description="Polar residues" evidence="5">
    <location>
        <begin position="213"/>
        <end position="233"/>
    </location>
</feature>
<evidence type="ECO:0000256" key="2">
    <source>
        <dbReference type="ARBA" id="ARBA00022490"/>
    </source>
</evidence>
<feature type="region of interest" description="Disordered" evidence="5">
    <location>
        <begin position="213"/>
        <end position="311"/>
    </location>
</feature>
<dbReference type="InterPro" id="IPR045168">
    <property type="entry name" value="YTH_prot"/>
</dbReference>
<reference evidence="7 8" key="1">
    <citation type="journal article" date="2020" name="Nat. Food">
        <title>A phased Vanilla planifolia genome enables genetic improvement of flavour and production.</title>
        <authorList>
            <person name="Hasing T."/>
            <person name="Tang H."/>
            <person name="Brym M."/>
            <person name="Khazi F."/>
            <person name="Huang T."/>
            <person name="Chambers A.H."/>
        </authorList>
    </citation>
    <scope>NUCLEOTIDE SEQUENCE [LARGE SCALE GENOMIC DNA]</scope>
    <source>
        <tissue evidence="7">Leaf</tissue>
    </source>
</reference>
<evidence type="ECO:0000256" key="5">
    <source>
        <dbReference type="SAM" id="MobiDB-lite"/>
    </source>
</evidence>
<comment type="caution">
    <text evidence="7">The sequence shown here is derived from an EMBL/GenBank/DDBJ whole genome shotgun (WGS) entry which is preliminary data.</text>
</comment>
<evidence type="ECO:0000256" key="4">
    <source>
        <dbReference type="RuleBase" id="RU369095"/>
    </source>
</evidence>
<dbReference type="GO" id="GO:0003729">
    <property type="term" value="F:mRNA binding"/>
    <property type="evidence" value="ECO:0007669"/>
    <property type="project" value="UniProtKB-UniRule"/>
</dbReference>
<dbReference type="AlphaFoldDB" id="A0A835R236"/>
<dbReference type="InterPro" id="IPR007275">
    <property type="entry name" value="YTH_domain"/>
</dbReference>
<organism evidence="7 8">
    <name type="scientific">Vanilla planifolia</name>
    <name type="common">Vanilla</name>
    <dbReference type="NCBI Taxonomy" id="51239"/>
    <lineage>
        <taxon>Eukaryota</taxon>
        <taxon>Viridiplantae</taxon>
        <taxon>Streptophyta</taxon>
        <taxon>Embryophyta</taxon>
        <taxon>Tracheophyta</taxon>
        <taxon>Spermatophyta</taxon>
        <taxon>Magnoliopsida</taxon>
        <taxon>Liliopsida</taxon>
        <taxon>Asparagales</taxon>
        <taxon>Orchidaceae</taxon>
        <taxon>Vanilloideae</taxon>
        <taxon>Vanilleae</taxon>
        <taxon>Vanilla</taxon>
    </lineage>
</organism>
<feature type="region of interest" description="Disordered" evidence="5">
    <location>
        <begin position="164"/>
        <end position="184"/>
    </location>
</feature>
<feature type="compositionally biased region" description="Low complexity" evidence="5">
    <location>
        <begin position="164"/>
        <end position="178"/>
    </location>
</feature>
<name>A0A835R236_VANPL</name>
<dbReference type="EMBL" id="JADCNM010000006">
    <property type="protein sequence ID" value="KAG0478787.1"/>
    <property type="molecule type" value="Genomic_DNA"/>
</dbReference>
<feature type="compositionally biased region" description="Basic and acidic residues" evidence="5">
    <location>
        <begin position="22"/>
        <end position="34"/>
    </location>
</feature>
<dbReference type="PROSITE" id="PS50882">
    <property type="entry name" value="YTH"/>
    <property type="match status" value="1"/>
</dbReference>
<dbReference type="OrthoDB" id="306690at2759"/>
<feature type="compositionally biased region" description="Low complexity" evidence="5">
    <location>
        <begin position="278"/>
        <end position="296"/>
    </location>
</feature>
<dbReference type="PANTHER" id="PTHR12357:SF99">
    <property type="entry name" value="YTH DOMAIN-CONTAINING PROTEIN ECT2-RELATED"/>
    <property type="match status" value="1"/>
</dbReference>
<accession>A0A835R236</accession>
<dbReference type="GO" id="GO:0061157">
    <property type="term" value="P:mRNA destabilization"/>
    <property type="evidence" value="ECO:0007669"/>
    <property type="project" value="TreeGrafter"/>
</dbReference>
<evidence type="ECO:0000313" key="7">
    <source>
        <dbReference type="EMBL" id="KAG0478787.1"/>
    </source>
</evidence>
<keyword evidence="2" id="KW-0963">Cytoplasm</keyword>
<dbReference type="CDD" id="cd21134">
    <property type="entry name" value="YTH"/>
    <property type="match status" value="1"/>
</dbReference>
<gene>
    <name evidence="7" type="ORF">HPP92_013506</name>
</gene>
<dbReference type="Gene3D" id="3.10.590.10">
    <property type="entry name" value="ph1033 like domains"/>
    <property type="match status" value="1"/>
</dbReference>
<evidence type="ECO:0000256" key="3">
    <source>
        <dbReference type="ARBA" id="ARBA00022884"/>
    </source>
</evidence>
<protein>
    <recommendedName>
        <fullName evidence="4">YTH domain-containing family protein</fullName>
    </recommendedName>
</protein>
<comment type="function">
    <text evidence="4">Specifically recognizes and binds N6-methyladenosine (m6A)-containing RNAs, and regulates mRNA stability. M6A is a modification present at internal sites of mRNAs and some non-coding RNAs and plays a role in mRNA stability and processing.</text>
</comment>
<evidence type="ECO:0000313" key="8">
    <source>
        <dbReference type="Proteomes" id="UP000639772"/>
    </source>
</evidence>
<dbReference type="FunFam" id="3.10.590.10:FF:000001">
    <property type="entry name" value="YTH domain family 1, isoform CRA_a"/>
    <property type="match status" value="1"/>
</dbReference>
<evidence type="ECO:0000256" key="1">
    <source>
        <dbReference type="ARBA" id="ARBA00004496"/>
    </source>
</evidence>
<comment type="subcellular location">
    <subcellularLocation>
        <location evidence="1">Cytoplasm</location>
    </subcellularLocation>
</comment>
<dbReference type="Pfam" id="PF04146">
    <property type="entry name" value="YTH"/>
    <property type="match status" value="1"/>
</dbReference>
<dbReference type="PANTHER" id="PTHR12357">
    <property type="entry name" value="YTH YT521-B HOMOLOGY DOMAIN-CONTAINING"/>
    <property type="match status" value="1"/>
</dbReference>
<sequence length="697" mass="75920">MAAVAPPADQASELLQNLSLESKNKTHDAPEVTKKPSGIQYGSTNGVQAPKVQLPSLDRSVTPVLPDYMDHSMCFMPNGYPSTAYYFGGYDGSTGEWEEYTRYMNPEGAEMPHGAYGDVYHHGYGYTPYGPYCSGSPVPAMGHDSQMYGAQHYQYPSPYFQPQASANASYSSNHSPSQGDVAPSAATIQSAVSVDAAKSNSKGVVANVNAIGNSGSMPSKQGQQNSSLISNGSYGRGVLPGAHPSSGYQDSRFGIDGIRSPIPCADGPAYPNPNLGPATANAASSTASHSTSSNSARNQNSLHSPRPTPVMGLATPGVINRMYPTNRMYGQFGNTFRAGVGYGSQVYNYRSPWGMFADAKYKPRARGYGFYEYSNENLDGLSELNKGPRANRLKNQKDNVPTVATVMKGQTLLSNGNVEDINAVPDKKQYNRADFTEKYIDAKFFVIKSYSEDDIHKSIKYNVWASTPNGNKKLDAAYKEASEKADPSPVFLFFSVNASGQFVGVAEMVGPVDFNKTVDYWQQDKWIGCFNVKWHIIKDVPNSILKHITLEYNDNKPVTNSRDTQEVKLEQGLQMLKIFKEHVSKTSILDDFAFYEARQKALLEKRSRQQQHNKQIVDGRLADSIVEKDKDGGNVNNRLQKPLESVKILKKEANPVGFGEAKTSADVALPEVAGDLPKGAKPAAEKRAITNGVANVC</sequence>
<dbReference type="Proteomes" id="UP000639772">
    <property type="component" value="Chromosome 6"/>
</dbReference>
<feature type="region of interest" description="Disordered" evidence="5">
    <location>
        <begin position="1"/>
        <end position="50"/>
    </location>
</feature>
<keyword evidence="3 4" id="KW-0694">RNA-binding</keyword>
<comment type="similarity">
    <text evidence="4">Belongs to the YTHDF family.</text>
</comment>
<proteinExistence type="inferred from homology"/>
<dbReference type="GO" id="GO:0005737">
    <property type="term" value="C:cytoplasm"/>
    <property type="evidence" value="ECO:0007669"/>
    <property type="project" value="UniProtKB-SubCell"/>
</dbReference>
<dbReference type="GO" id="GO:1990247">
    <property type="term" value="F:N6-methyladenosine-containing RNA reader activity"/>
    <property type="evidence" value="ECO:0007669"/>
    <property type="project" value="UniProtKB-UniRule"/>
</dbReference>